<protein>
    <submittedName>
        <fullName evidence="2">Uncharacterized protein</fullName>
    </submittedName>
</protein>
<keyword evidence="3" id="KW-1185">Reference proteome</keyword>
<evidence type="ECO:0000313" key="2">
    <source>
        <dbReference type="EMBL" id="KAK6495954.1"/>
    </source>
</evidence>
<gene>
    <name evidence="2" type="ORF">TWF481_002999</name>
</gene>
<organism evidence="2 3">
    <name type="scientific">Arthrobotrys musiformis</name>
    <dbReference type="NCBI Taxonomy" id="47236"/>
    <lineage>
        <taxon>Eukaryota</taxon>
        <taxon>Fungi</taxon>
        <taxon>Dikarya</taxon>
        <taxon>Ascomycota</taxon>
        <taxon>Pezizomycotina</taxon>
        <taxon>Orbiliomycetes</taxon>
        <taxon>Orbiliales</taxon>
        <taxon>Orbiliaceae</taxon>
        <taxon>Arthrobotrys</taxon>
    </lineage>
</organism>
<dbReference type="Proteomes" id="UP001370758">
    <property type="component" value="Unassembled WGS sequence"/>
</dbReference>
<dbReference type="AlphaFoldDB" id="A0AAV9VS04"/>
<sequence length="184" mass="20661">MGDCKRPQKDIAIPSVGIPTTGNEKPIARGKFPESANAGVGENPYPGGVLFEAMDLVCGIVDTVLEIPGIKNSAKLEETQVKLDLWADGVELTTGRLERVLQESNGFKRPIFMIWLAFFRYLRTKKDTDFYNLAVADRVPEIVSLTEKIDFAHQVTLGEDFPEKHRDKTTDTNTPNLKFLWHLK</sequence>
<proteinExistence type="predicted"/>
<evidence type="ECO:0000256" key="1">
    <source>
        <dbReference type="SAM" id="MobiDB-lite"/>
    </source>
</evidence>
<accession>A0AAV9VS04</accession>
<name>A0AAV9VS04_9PEZI</name>
<evidence type="ECO:0000313" key="3">
    <source>
        <dbReference type="Proteomes" id="UP001370758"/>
    </source>
</evidence>
<dbReference type="EMBL" id="JAVHJL010000012">
    <property type="protein sequence ID" value="KAK6495954.1"/>
    <property type="molecule type" value="Genomic_DNA"/>
</dbReference>
<reference evidence="2 3" key="1">
    <citation type="submission" date="2023-08" db="EMBL/GenBank/DDBJ databases">
        <authorList>
            <person name="Palmer J.M."/>
        </authorList>
    </citation>
    <scope>NUCLEOTIDE SEQUENCE [LARGE SCALE GENOMIC DNA]</scope>
    <source>
        <strain evidence="2 3">TWF481</strain>
    </source>
</reference>
<comment type="caution">
    <text evidence="2">The sequence shown here is derived from an EMBL/GenBank/DDBJ whole genome shotgun (WGS) entry which is preliminary data.</text>
</comment>
<feature type="region of interest" description="Disordered" evidence="1">
    <location>
        <begin position="1"/>
        <end position="36"/>
    </location>
</feature>